<protein>
    <recommendedName>
        <fullName evidence="3">FecR protein domain-containing protein</fullName>
    </recommendedName>
</protein>
<reference evidence="4 5" key="1">
    <citation type="submission" date="2020-08" db="EMBL/GenBank/DDBJ databases">
        <title>Genomic Encyclopedia of Type Strains, Phase IV (KMG-V): Genome sequencing to study the core and pangenomes of soil and plant-associated prokaryotes.</title>
        <authorList>
            <person name="Whitman W."/>
        </authorList>
    </citation>
    <scope>NUCLEOTIDE SEQUENCE [LARGE SCALE GENOMIC DNA]</scope>
    <source>
        <strain evidence="4 5">X5P2</strain>
    </source>
</reference>
<evidence type="ECO:0000313" key="5">
    <source>
        <dbReference type="Proteomes" id="UP000535182"/>
    </source>
</evidence>
<dbReference type="InterPro" id="IPR046535">
    <property type="entry name" value="DUF6600"/>
</dbReference>
<dbReference type="Proteomes" id="UP000535182">
    <property type="component" value="Unassembled WGS sequence"/>
</dbReference>
<feature type="compositionally biased region" description="Gly residues" evidence="1">
    <location>
        <begin position="530"/>
        <end position="544"/>
    </location>
</feature>
<dbReference type="Pfam" id="PF20245">
    <property type="entry name" value="DUF6600"/>
    <property type="match status" value="1"/>
</dbReference>
<dbReference type="Pfam" id="PF04773">
    <property type="entry name" value="FecR"/>
    <property type="match status" value="1"/>
</dbReference>
<feature type="chain" id="PRO_5040985160" description="FecR protein domain-containing protein" evidence="2">
    <location>
        <begin position="23"/>
        <end position="544"/>
    </location>
</feature>
<feature type="region of interest" description="Disordered" evidence="1">
    <location>
        <begin position="492"/>
        <end position="544"/>
    </location>
</feature>
<comment type="caution">
    <text evidence="4">The sequence shown here is derived from an EMBL/GenBank/DDBJ whole genome shotgun (WGS) entry which is preliminary data.</text>
</comment>
<feature type="domain" description="FecR protein" evidence="3">
    <location>
        <begin position="126"/>
        <end position="224"/>
    </location>
</feature>
<evidence type="ECO:0000256" key="2">
    <source>
        <dbReference type="SAM" id="SignalP"/>
    </source>
</evidence>
<keyword evidence="5" id="KW-1185">Reference proteome</keyword>
<evidence type="ECO:0000313" key="4">
    <source>
        <dbReference type="EMBL" id="MBB5326433.1"/>
    </source>
</evidence>
<keyword evidence="2" id="KW-0732">Signal</keyword>
<organism evidence="4 5">
    <name type="scientific">Tunturiibacter gelidiferens</name>
    <dbReference type="NCBI Taxonomy" id="3069689"/>
    <lineage>
        <taxon>Bacteria</taxon>
        <taxon>Pseudomonadati</taxon>
        <taxon>Acidobacteriota</taxon>
        <taxon>Terriglobia</taxon>
        <taxon>Terriglobales</taxon>
        <taxon>Acidobacteriaceae</taxon>
        <taxon>Tunturiibacter</taxon>
    </lineage>
</organism>
<accession>A0A9X0QA13</accession>
<dbReference type="PANTHER" id="PTHR38731:SF3">
    <property type="entry name" value="BLL6125 PROTEIN"/>
    <property type="match status" value="1"/>
</dbReference>
<dbReference type="Gene3D" id="2.60.120.1440">
    <property type="match status" value="1"/>
</dbReference>
<evidence type="ECO:0000256" key="1">
    <source>
        <dbReference type="SAM" id="MobiDB-lite"/>
    </source>
</evidence>
<dbReference type="AlphaFoldDB" id="A0A9X0QA13"/>
<sequence>MKIGFGYGVFLALAFSVAGVVAAGAQSGAAGEQSNPLDRDSALTAHVTTADATAADVPAAHVPAAGTQTADVSAASVPVDNGARPGDSHVRIVRLSDVKGTLSLDRKTGNGFEQTMPNMPIIQGERLRTADGYAEVEFEDNSTLRVAPNSLVEFPLLALRSSGAKASTIEVVRGMVYVNLQSTKGNEFVVRAGDETMTVSPSTHMRMTVEAGKTVVSVFNGNVEVKHGSETTLLTKKESLTLGGEQVAVTKKIEEEPYDAWDKEANDYHARYSQANAMVAGGATYGLSDLNYYGNFINGGAFGSFWQPYLVGAGWNPYCNGVWAQYPGAGYSWVSPYPWGWLPYHSGTWSFFPGYGWGWQPGGAFNGLNNVGIVGGGAAGRVGTGVHAPLRAASPQAPTVGTGSLVLANNTPMVFSKEDKPGNFVFQKNSAGLGVPRGSLGSLNKISSHVEQHGSANMPVYAAAPSAGFMGSSHSGNTGPVTLRAGAPIQSGNTSYAPASRAGSYGGSSASSASSASSHSLGATSSASGGSSGSSGHGGGSSSK</sequence>
<name>A0A9X0QA13_9BACT</name>
<proteinExistence type="predicted"/>
<gene>
    <name evidence="4" type="ORF">HDF14_000027</name>
</gene>
<dbReference type="EMBL" id="JACHEB010000001">
    <property type="protein sequence ID" value="MBB5326433.1"/>
    <property type="molecule type" value="Genomic_DNA"/>
</dbReference>
<feature type="signal peptide" evidence="2">
    <location>
        <begin position="1"/>
        <end position="22"/>
    </location>
</feature>
<dbReference type="PANTHER" id="PTHR38731">
    <property type="entry name" value="LIPL45-RELATED LIPOPROTEIN-RELATED"/>
    <property type="match status" value="1"/>
</dbReference>
<dbReference type="RefSeq" id="WP_183972388.1">
    <property type="nucleotide sequence ID" value="NZ_JACHEB010000001.1"/>
</dbReference>
<feature type="compositionally biased region" description="Low complexity" evidence="1">
    <location>
        <begin position="495"/>
        <end position="529"/>
    </location>
</feature>
<dbReference type="InterPro" id="IPR006860">
    <property type="entry name" value="FecR"/>
</dbReference>
<evidence type="ECO:0000259" key="3">
    <source>
        <dbReference type="Pfam" id="PF04773"/>
    </source>
</evidence>